<dbReference type="FunFam" id="3.30.160.60:FF:000748">
    <property type="entry name" value="PR domain zinc finger protein"/>
    <property type="match status" value="1"/>
</dbReference>
<dbReference type="InterPro" id="IPR044413">
    <property type="entry name" value="PRDM1_PR-SET"/>
</dbReference>
<evidence type="ECO:0000256" key="11">
    <source>
        <dbReference type="ARBA" id="ARBA00022833"/>
    </source>
</evidence>
<dbReference type="GO" id="GO:0000978">
    <property type="term" value="F:RNA polymerase II cis-regulatory region sequence-specific DNA binding"/>
    <property type="evidence" value="ECO:0007669"/>
    <property type="project" value="TreeGrafter"/>
</dbReference>
<evidence type="ECO:0000256" key="5">
    <source>
        <dbReference type="ARBA" id="ARBA00022603"/>
    </source>
</evidence>
<evidence type="ECO:0000256" key="19">
    <source>
        <dbReference type="ARBA" id="ARBA00067594"/>
    </source>
</evidence>
<feature type="compositionally biased region" description="Polar residues" evidence="22">
    <location>
        <begin position="352"/>
        <end position="363"/>
    </location>
</feature>
<sequence>MGTKDKTSFKMRQPEGNENSTVTNGQGQVKEEKYRDVDCFDLNVIKEEEFDQHVVYIVPDVHTEPNCTNRAEASLPRNLILKPSQALSDVLGVWSTGYIPRGTRFGPLVGEIYAKDSVPQTANRKYFWRVQIKEENSRKHHVYKENELFYYIDGYDVAKSNWMRYVNPAYSSESQNLIACQYKMCIYFYTIKPILPNQELLVWYCKEFAERLNYPLTGELMLLRIRQQVQQQSIVTPQKIATDKNTKDSDAVAVVGSATAGGAGAGVAVVAAASSQSPEIYQVVRNEDRVTDLYEKTSKEITGRRNSSYRLTDYDLQSRSSPQRSPTGPYEGIPRNSPEYDPPQRGSPGNGVRTSPQRSSPGSYESMPCSYEAPQRNSPGGCNGSVRSDEGYHSTEYHELTPPEDSSDDDSDNYVLDYSSKKDTGSGEKPKPTTESHIAPPVHTVVQSLDTNKNEYRKVKIKINKTYQSYEEKQPEKMEISELPMQQQQPQQQQQQHPLIPPQPQNPTPVLTTPLQIPTPAESPKMTVLSPTLQEPRVQVAPRSTNPCYYEEENVVNSTSAPRIQPTPPTGSILENILLRNRKDGNKPMTDRKTGSKPEDTKDNQKLKKFSHNGVVGNYDKLETTKEVTPPPTSPTEMAYSYKKSQRYQCSPDSSSNTKTSRTPSPNSSSYPTDYQYQNNYYVYQNQYQPYEKSVSPTYQMLTIPSSGEFRSYTGLQTMPPSPDNGVCRPTSPLSPNSSSSSSRGFRSLPYPLKKKDGKMHYECNVCFKTFGQLSNLKVHLRTHSGERPFRCNVCTKSFTQLAHLQKHHLVHTGEKPHQCDICKKRFSSTSNLKTHLRLHSGQKPYACDLCPAKFTQFVHLKLHKRLHTNERPYTCQGCSKKYISASGLRTHWKTTSCRPNTLEEELAIAQMAGSPTAGSYYEYVGSDGSMGSGEKEIHDNDSRDSFDLKFQQPLHIHTNGTQETRPSVIETSQGHVIECT</sequence>
<evidence type="ECO:0000256" key="7">
    <source>
        <dbReference type="ARBA" id="ARBA00022691"/>
    </source>
</evidence>
<dbReference type="EnsemblMetazoa" id="PHUM607020-RA">
    <property type="protein sequence ID" value="PHUM607020-PA"/>
    <property type="gene ID" value="PHUM607020"/>
</dbReference>
<feature type="compositionally biased region" description="Polar residues" evidence="22">
    <location>
        <begin position="304"/>
        <end position="326"/>
    </location>
</feature>
<keyword evidence="2" id="KW-0678">Repressor</keyword>
<dbReference type="FunFam" id="3.30.160.60:FF:000436">
    <property type="entry name" value="PR domain zinc finger protein 4"/>
    <property type="match status" value="1"/>
</dbReference>
<evidence type="ECO:0000313" key="23">
    <source>
        <dbReference type="EnsemblMetazoa" id="PHUM607020-PA"/>
    </source>
</evidence>
<dbReference type="Pfam" id="PF21549">
    <property type="entry name" value="PRDM2_PR"/>
    <property type="match status" value="1"/>
</dbReference>
<dbReference type="FunCoup" id="A0A1S4N392">
    <property type="interactions" value="30"/>
</dbReference>
<evidence type="ECO:0000256" key="2">
    <source>
        <dbReference type="ARBA" id="ARBA00022491"/>
    </source>
</evidence>
<feature type="compositionally biased region" description="Polar residues" evidence="22">
    <location>
        <begin position="16"/>
        <end position="27"/>
    </location>
</feature>
<dbReference type="Proteomes" id="UP000009046">
    <property type="component" value="Unassembled WGS sequence"/>
</dbReference>
<keyword evidence="7" id="KW-0949">S-adenosyl-L-methionine</keyword>
<dbReference type="SUPFAM" id="SSF82199">
    <property type="entry name" value="SET domain"/>
    <property type="match status" value="1"/>
</dbReference>
<dbReference type="GO" id="GO:0045087">
    <property type="term" value="P:innate immune response"/>
    <property type="evidence" value="ECO:0007669"/>
    <property type="project" value="UniProtKB-KW"/>
</dbReference>
<keyword evidence="4" id="KW-0399">Innate immunity</keyword>
<keyword evidence="5" id="KW-0489">Methyltransferase</keyword>
<evidence type="ECO:0000256" key="15">
    <source>
        <dbReference type="ARBA" id="ARBA00023130"/>
    </source>
</evidence>
<evidence type="ECO:0000256" key="6">
    <source>
        <dbReference type="ARBA" id="ARBA00022679"/>
    </source>
</evidence>
<dbReference type="FunFam" id="3.30.160.60:FF:000833">
    <property type="entry name" value="PR domain zinc finger protein"/>
    <property type="match status" value="1"/>
</dbReference>
<dbReference type="FunFam" id="2.170.270.10:FF:000019">
    <property type="entry name" value="PR domain zinc finger protein 1"/>
    <property type="match status" value="1"/>
</dbReference>
<keyword evidence="10" id="KW-0863">Zinc-finger</keyword>
<keyword evidence="16" id="KW-0804">Transcription</keyword>
<evidence type="ECO:0000256" key="9">
    <source>
        <dbReference type="ARBA" id="ARBA00022737"/>
    </source>
</evidence>
<dbReference type="PANTHER" id="PTHR16515">
    <property type="entry name" value="PR DOMAIN ZINC FINGER PROTEIN"/>
    <property type="match status" value="1"/>
</dbReference>
<evidence type="ECO:0000256" key="3">
    <source>
        <dbReference type="ARBA" id="ARBA00022499"/>
    </source>
</evidence>
<evidence type="ECO:0000256" key="20">
    <source>
        <dbReference type="ARBA" id="ARBA00078797"/>
    </source>
</evidence>
<keyword evidence="12" id="KW-0391">Immunity</keyword>
<proteinExistence type="predicted"/>
<dbReference type="GO" id="GO:0008276">
    <property type="term" value="F:protein methyltransferase activity"/>
    <property type="evidence" value="ECO:0007669"/>
    <property type="project" value="UniProtKB-ARBA"/>
</dbReference>
<dbReference type="VEuPathDB" id="VectorBase:PHUM607020"/>
<keyword evidence="3" id="KW-1017">Isopeptide bond</keyword>
<dbReference type="InParanoid" id="A0A1S4N392"/>
<evidence type="ECO:0000256" key="13">
    <source>
        <dbReference type="ARBA" id="ARBA00023015"/>
    </source>
</evidence>
<dbReference type="EMBL" id="AAZO01007422">
    <property type="status" value="NOT_ANNOTATED_CDS"/>
    <property type="molecule type" value="Genomic_DNA"/>
</dbReference>
<dbReference type="AlphaFoldDB" id="A0A1S4N392"/>
<keyword evidence="9" id="KW-0677">Repeat</keyword>
<evidence type="ECO:0000256" key="21">
    <source>
        <dbReference type="ARBA" id="ARBA00082169"/>
    </source>
</evidence>
<feature type="compositionally biased region" description="Basic and acidic residues" evidence="22">
    <location>
        <begin position="419"/>
        <end position="434"/>
    </location>
</feature>
<feature type="region of interest" description="Disordered" evidence="22">
    <location>
        <begin position="467"/>
        <end position="674"/>
    </location>
</feature>
<dbReference type="InterPro" id="IPR050331">
    <property type="entry name" value="Zinc_finger"/>
</dbReference>
<keyword evidence="24" id="KW-1185">Reference proteome</keyword>
<protein>
    <recommendedName>
        <fullName evidence="19">PR domain zinc finger protein 1</fullName>
    </recommendedName>
    <alternativeName>
        <fullName evidence="20">Beta-interferon gene positive regulatory domain I-binding factor</fullName>
    </alternativeName>
    <alternativeName>
        <fullName evidence="21">PR domain-containing protein 1</fullName>
    </alternativeName>
</protein>
<feature type="compositionally biased region" description="Basic and acidic residues" evidence="22">
    <location>
        <begin position="1"/>
        <end position="15"/>
    </location>
</feature>
<evidence type="ECO:0000256" key="8">
    <source>
        <dbReference type="ARBA" id="ARBA00022723"/>
    </source>
</evidence>
<dbReference type="InterPro" id="IPR046341">
    <property type="entry name" value="SET_dom_sf"/>
</dbReference>
<reference evidence="23" key="1">
    <citation type="submission" date="2020-05" db="UniProtKB">
        <authorList>
            <consortium name="EnsemblMetazoa"/>
        </authorList>
    </citation>
    <scope>IDENTIFICATION</scope>
    <source>
        <strain evidence="23">USDA</strain>
    </source>
</reference>
<comment type="subunit">
    <text evidence="18">Interacts with PRMT5. Interacts with FBXO10. Interacts with FBXO11. Interacts with multiple nuclear sumoylation E3 ligases, including CBX4, PIAS1, PIAS2, PIAS3, PIAS4, PML and RNF4, but not RANBP2. Interacts with LDB1, SMARCD3 and SMARCC1. Interacts with EEIG1; following TNFSF11/RANKL stimulation in bone marrow-derived macrophages, the interaction promotes the binding of PRDM1/BLIMP1 to the gene promoter of IRF8.</text>
</comment>
<evidence type="ECO:0000256" key="1">
    <source>
        <dbReference type="ARBA" id="ARBA00004123"/>
    </source>
</evidence>
<dbReference type="GO" id="GO:0032259">
    <property type="term" value="P:methylation"/>
    <property type="evidence" value="ECO:0007669"/>
    <property type="project" value="UniProtKB-KW"/>
</dbReference>
<dbReference type="CDD" id="cd19187">
    <property type="entry name" value="PR-SET_PRDM1"/>
    <property type="match status" value="1"/>
</dbReference>
<feature type="compositionally biased region" description="Low complexity" evidence="22">
    <location>
        <begin position="729"/>
        <end position="748"/>
    </location>
</feature>
<dbReference type="GO" id="GO:0045165">
    <property type="term" value="P:cell fate commitment"/>
    <property type="evidence" value="ECO:0007669"/>
    <property type="project" value="TreeGrafter"/>
</dbReference>
<dbReference type="Pfam" id="PF00096">
    <property type="entry name" value="zf-C2H2"/>
    <property type="match status" value="3"/>
</dbReference>
<name>A0A1S4N392_PEDHC</name>
<feature type="compositionally biased region" description="Polar residues" evidence="22">
    <location>
        <begin position="959"/>
        <end position="975"/>
    </location>
</feature>
<dbReference type="GO" id="GO:0008170">
    <property type="term" value="F:N-methyltransferase activity"/>
    <property type="evidence" value="ECO:0007669"/>
    <property type="project" value="UniProtKB-ARBA"/>
</dbReference>
<evidence type="ECO:0000256" key="4">
    <source>
        <dbReference type="ARBA" id="ARBA00022588"/>
    </source>
</evidence>
<dbReference type="FunFam" id="3.30.160.60:FF:000132">
    <property type="entry name" value="PR domain zinc finger protein 1"/>
    <property type="match status" value="1"/>
</dbReference>
<feature type="compositionally biased region" description="Low complexity" evidence="22">
    <location>
        <begin position="483"/>
        <end position="498"/>
    </location>
</feature>
<organism evidence="23 24">
    <name type="scientific">Pediculus humanus subsp. corporis</name>
    <name type="common">Body louse</name>
    <dbReference type="NCBI Taxonomy" id="121224"/>
    <lineage>
        <taxon>Eukaryota</taxon>
        <taxon>Metazoa</taxon>
        <taxon>Ecdysozoa</taxon>
        <taxon>Arthropoda</taxon>
        <taxon>Hexapoda</taxon>
        <taxon>Insecta</taxon>
        <taxon>Pterygota</taxon>
        <taxon>Neoptera</taxon>
        <taxon>Paraneoptera</taxon>
        <taxon>Psocodea</taxon>
        <taxon>Troctomorpha</taxon>
        <taxon>Phthiraptera</taxon>
        <taxon>Anoplura</taxon>
        <taxon>Pediculidae</taxon>
        <taxon>Pediculus</taxon>
    </lineage>
</organism>
<feature type="compositionally biased region" description="Basic and acidic residues" evidence="22">
    <location>
        <begin position="581"/>
        <end position="606"/>
    </location>
</feature>
<feature type="region of interest" description="Disordered" evidence="22">
    <location>
        <begin position="958"/>
        <end position="981"/>
    </location>
</feature>
<keyword evidence="6" id="KW-0808">Transferase</keyword>
<dbReference type="PANTHER" id="PTHR16515:SF59">
    <property type="entry name" value="PR DOMAIN ZINC FINGER PROTEIN 1"/>
    <property type="match status" value="1"/>
</dbReference>
<dbReference type="InterPro" id="IPR036236">
    <property type="entry name" value="Znf_C2H2_sf"/>
</dbReference>
<feature type="compositionally biased region" description="Basic and acidic residues" evidence="22">
    <location>
        <begin position="387"/>
        <end position="401"/>
    </location>
</feature>
<dbReference type="PROSITE" id="PS00028">
    <property type="entry name" value="ZINC_FINGER_C2H2_1"/>
    <property type="match status" value="4"/>
</dbReference>
<evidence type="ECO:0000256" key="14">
    <source>
        <dbReference type="ARBA" id="ARBA00023125"/>
    </source>
</evidence>
<evidence type="ECO:0000256" key="16">
    <source>
        <dbReference type="ARBA" id="ARBA00023163"/>
    </source>
</evidence>
<feature type="compositionally biased region" description="Basic and acidic residues" evidence="22">
    <location>
        <begin position="470"/>
        <end position="480"/>
    </location>
</feature>
<dbReference type="GO" id="GO:0008757">
    <property type="term" value="F:S-adenosylmethionine-dependent methyltransferase activity"/>
    <property type="evidence" value="ECO:0007669"/>
    <property type="project" value="UniProtKB-ARBA"/>
</dbReference>
<keyword evidence="8" id="KW-0479">Metal-binding</keyword>
<dbReference type="GO" id="GO:0005737">
    <property type="term" value="C:cytoplasm"/>
    <property type="evidence" value="ECO:0007669"/>
    <property type="project" value="TreeGrafter"/>
</dbReference>
<feature type="region of interest" description="Disordered" evidence="22">
    <location>
        <begin position="712"/>
        <end position="750"/>
    </location>
</feature>
<keyword evidence="15" id="KW-1064">Adaptive immunity</keyword>
<dbReference type="Gene3D" id="3.30.160.60">
    <property type="entry name" value="Classic Zinc Finger"/>
    <property type="match status" value="5"/>
</dbReference>
<comment type="subcellular location">
    <subcellularLocation>
        <location evidence="1">Nucleus</location>
    </subcellularLocation>
</comment>
<dbReference type="SUPFAM" id="SSF57667">
    <property type="entry name" value="beta-beta-alpha zinc fingers"/>
    <property type="match status" value="3"/>
</dbReference>
<feature type="region of interest" description="Disordered" evidence="22">
    <location>
        <begin position="304"/>
        <end position="443"/>
    </location>
</feature>
<keyword evidence="13" id="KW-0805">Transcription regulation</keyword>
<keyword evidence="17" id="KW-0539">Nucleus</keyword>
<dbReference type="InterPro" id="IPR013087">
    <property type="entry name" value="Znf_C2H2_type"/>
</dbReference>
<dbReference type="GO" id="GO:0008270">
    <property type="term" value="F:zinc ion binding"/>
    <property type="evidence" value="ECO:0007669"/>
    <property type="project" value="UniProtKB-KW"/>
</dbReference>
<dbReference type="GO" id="GO:0001227">
    <property type="term" value="F:DNA-binding transcription repressor activity, RNA polymerase II-specific"/>
    <property type="evidence" value="ECO:0007669"/>
    <property type="project" value="InterPro"/>
</dbReference>
<dbReference type="GO" id="GO:0002250">
    <property type="term" value="P:adaptive immune response"/>
    <property type="evidence" value="ECO:0007669"/>
    <property type="project" value="UniProtKB-KW"/>
</dbReference>
<evidence type="ECO:0000256" key="10">
    <source>
        <dbReference type="ARBA" id="ARBA00022771"/>
    </source>
</evidence>
<keyword evidence="14" id="KW-0238">DNA-binding</keyword>
<accession>A0A1S4N392</accession>
<dbReference type="Gene3D" id="2.170.270.10">
    <property type="entry name" value="SET domain"/>
    <property type="match status" value="1"/>
</dbReference>
<dbReference type="GO" id="GO:0005634">
    <property type="term" value="C:nucleus"/>
    <property type="evidence" value="ECO:0007669"/>
    <property type="project" value="UniProtKB-SubCell"/>
</dbReference>
<evidence type="ECO:0000256" key="18">
    <source>
        <dbReference type="ARBA" id="ARBA00063130"/>
    </source>
</evidence>
<evidence type="ECO:0000256" key="22">
    <source>
        <dbReference type="SAM" id="MobiDB-lite"/>
    </source>
</evidence>
<evidence type="ECO:0000313" key="24">
    <source>
        <dbReference type="Proteomes" id="UP000009046"/>
    </source>
</evidence>
<evidence type="ECO:0000256" key="17">
    <source>
        <dbReference type="ARBA" id="ARBA00023242"/>
    </source>
</evidence>
<dbReference type="FunFam" id="3.30.160.60:FF:000211">
    <property type="entry name" value="PR domain zinc finger protein 1"/>
    <property type="match status" value="1"/>
</dbReference>
<dbReference type="SMART" id="SM00317">
    <property type="entry name" value="SET"/>
    <property type="match status" value="1"/>
</dbReference>
<feature type="compositionally biased region" description="Polar residues" evidence="22">
    <location>
        <begin position="647"/>
        <end position="673"/>
    </location>
</feature>
<keyword evidence="11" id="KW-0862">Zinc</keyword>
<feature type="region of interest" description="Disordered" evidence="22">
    <location>
        <begin position="1"/>
        <end position="28"/>
    </location>
</feature>
<dbReference type="PROSITE" id="PS50280">
    <property type="entry name" value="SET"/>
    <property type="match status" value="1"/>
</dbReference>
<dbReference type="SMART" id="SM00355">
    <property type="entry name" value="ZnF_C2H2"/>
    <property type="match status" value="5"/>
</dbReference>
<evidence type="ECO:0000256" key="12">
    <source>
        <dbReference type="ARBA" id="ARBA00022859"/>
    </source>
</evidence>
<dbReference type="InterPro" id="IPR001214">
    <property type="entry name" value="SET_dom"/>
</dbReference>
<dbReference type="PROSITE" id="PS50157">
    <property type="entry name" value="ZINC_FINGER_C2H2_2"/>
    <property type="match status" value="4"/>
</dbReference>